<name>A0A5E5P8V5_9BURK</name>
<evidence type="ECO:0000313" key="1">
    <source>
        <dbReference type="EMBL" id="VVG72764.1"/>
    </source>
</evidence>
<reference evidence="1 2" key="1">
    <citation type="submission" date="2019-08" db="EMBL/GenBank/DDBJ databases">
        <authorList>
            <person name="Peeters C."/>
        </authorList>
    </citation>
    <scope>NUCLEOTIDE SEQUENCE [LARGE SCALE GENOMIC DNA]</scope>
    <source>
        <strain evidence="1 2">LMG 18089</strain>
    </source>
</reference>
<dbReference type="Proteomes" id="UP000364291">
    <property type="component" value="Unassembled WGS sequence"/>
</dbReference>
<protein>
    <submittedName>
        <fullName evidence="1">Uncharacterized protein</fullName>
    </submittedName>
</protein>
<sequence>MESRNRTTKKWHEFLKRILLTSSPHGFGLVRLGCRIALDSIDHIDKEKDGRKS</sequence>
<dbReference type="EMBL" id="CABPSX010000008">
    <property type="protein sequence ID" value="VVG72764.1"/>
    <property type="molecule type" value="Genomic_DNA"/>
</dbReference>
<gene>
    <name evidence="1" type="ORF">PAP18089_03764</name>
</gene>
<proteinExistence type="predicted"/>
<dbReference type="AlphaFoldDB" id="A0A5E5P8V5"/>
<accession>A0A5E5P8V5</accession>
<evidence type="ECO:0000313" key="2">
    <source>
        <dbReference type="Proteomes" id="UP000364291"/>
    </source>
</evidence>
<organism evidence="1 2">
    <name type="scientific">Pandoraea apista</name>
    <dbReference type="NCBI Taxonomy" id="93218"/>
    <lineage>
        <taxon>Bacteria</taxon>
        <taxon>Pseudomonadati</taxon>
        <taxon>Pseudomonadota</taxon>
        <taxon>Betaproteobacteria</taxon>
        <taxon>Burkholderiales</taxon>
        <taxon>Burkholderiaceae</taxon>
        <taxon>Pandoraea</taxon>
    </lineage>
</organism>